<accession>A0A9X4L6R6</accession>
<dbReference type="RefSeq" id="WP_107518116.1">
    <property type="nucleotide sequence ID" value="NZ_JAMBPY010000008.1"/>
</dbReference>
<evidence type="ECO:0000313" key="2">
    <source>
        <dbReference type="Proteomes" id="UP001152422"/>
    </source>
</evidence>
<comment type="caution">
    <text evidence="1">The sequence shown here is derived from an EMBL/GenBank/DDBJ whole genome shotgun (WGS) entry which is preliminary data.</text>
</comment>
<dbReference type="EMBL" id="JAMBQA010000008">
    <property type="protein sequence ID" value="MDG0847021.1"/>
    <property type="molecule type" value="Genomic_DNA"/>
</dbReference>
<proteinExistence type="predicted"/>
<keyword evidence="2" id="KW-1185">Reference proteome</keyword>
<reference evidence="1" key="1">
    <citation type="submission" date="2022-05" db="EMBL/GenBank/DDBJ databases">
        <title>Comparative genomics of Staphylococcus equorum isolates.</title>
        <authorList>
            <person name="Luelf R.H."/>
        </authorList>
    </citation>
    <scope>NUCLEOTIDE SEQUENCE</scope>
    <source>
        <strain evidence="1">TMW 2.2497</strain>
    </source>
</reference>
<gene>
    <name evidence="1" type="ORF">M4L89_12360</name>
</gene>
<name>A0A9X4L6R6_9STAP</name>
<organism evidence="1 2">
    <name type="scientific">Staphylococcus equorum</name>
    <dbReference type="NCBI Taxonomy" id="246432"/>
    <lineage>
        <taxon>Bacteria</taxon>
        <taxon>Bacillati</taxon>
        <taxon>Bacillota</taxon>
        <taxon>Bacilli</taxon>
        <taxon>Bacillales</taxon>
        <taxon>Staphylococcaceae</taxon>
        <taxon>Staphylococcus</taxon>
    </lineage>
</organism>
<dbReference type="AlphaFoldDB" id="A0A9X4L6R6"/>
<evidence type="ECO:0000313" key="1">
    <source>
        <dbReference type="EMBL" id="MDG0847021.1"/>
    </source>
</evidence>
<sequence length="71" mass="7999">MEDMVKSGIKRAKEQDKGYAKFSVLGTSELNEIEGVLKTLEGSYEVITIRPPNDEAPDRLYDVVLDMHSIK</sequence>
<protein>
    <submittedName>
        <fullName evidence="1">Uncharacterized protein</fullName>
    </submittedName>
</protein>
<dbReference type="Proteomes" id="UP001152422">
    <property type="component" value="Unassembled WGS sequence"/>
</dbReference>